<reference evidence="2 3" key="1">
    <citation type="journal article" date="2016" name="Environ. Microbiol.">
        <title>Effector profiles distinguish formae speciales of Fusarium oxysporum.</title>
        <authorList>
            <person name="van Dam P."/>
            <person name="Fokkens L."/>
            <person name="Schmidt S.M."/>
            <person name="Linmans J.H."/>
            <person name="Kistler H.C."/>
            <person name="Ma L.J."/>
            <person name="Rep M."/>
        </authorList>
    </citation>
    <scope>NUCLEOTIDE SEQUENCE [LARGE SCALE GENOMIC DNA]</scope>
    <source>
        <strain evidence="2 3">Forc016</strain>
    </source>
</reference>
<evidence type="ECO:0000313" key="3">
    <source>
        <dbReference type="Proteomes" id="UP000219602"/>
    </source>
</evidence>
<accession>A0A2H3HY65</accession>
<evidence type="ECO:0000256" key="1">
    <source>
        <dbReference type="SAM" id="SignalP"/>
    </source>
</evidence>
<evidence type="ECO:0000313" key="2">
    <source>
        <dbReference type="EMBL" id="PCD42989.1"/>
    </source>
</evidence>
<protein>
    <recommendedName>
        <fullName evidence="4">Extracellular membrane protein CFEM domain-containing protein</fullName>
    </recommendedName>
</protein>
<evidence type="ECO:0008006" key="4">
    <source>
        <dbReference type="Google" id="ProtNLM"/>
    </source>
</evidence>
<feature type="signal peptide" evidence="1">
    <location>
        <begin position="1"/>
        <end position="16"/>
    </location>
</feature>
<dbReference type="Proteomes" id="UP000219602">
    <property type="component" value="Chromosome 2"/>
</dbReference>
<name>A0A2H3HY65_FUSOX</name>
<feature type="chain" id="PRO_5013870814" description="Extracellular membrane protein CFEM domain-containing protein" evidence="1">
    <location>
        <begin position="17"/>
        <end position="289"/>
    </location>
</feature>
<gene>
    <name evidence="2" type="ORF">AU210_002092</name>
</gene>
<reference evidence="2 3" key="2">
    <citation type="journal article" date="2017" name="Sci. Rep.">
        <title>A mobile pathogenicity chromosome in Fusarium oxysporum for infection of multiple cucurbit species.</title>
        <authorList>
            <person name="van Dam P."/>
            <person name="Fokkens L."/>
            <person name="Ayukawa Y."/>
            <person name="van der Gragt M."/>
            <person name="Ter Horst A."/>
            <person name="Brankovics B."/>
            <person name="Houterman P.M."/>
            <person name="Arie T."/>
            <person name="Rep M."/>
        </authorList>
    </citation>
    <scope>NUCLEOTIDE SEQUENCE [LARGE SCALE GENOMIC DNA]</scope>
    <source>
        <strain evidence="2 3">Forc016</strain>
    </source>
</reference>
<comment type="caution">
    <text evidence="2">The sequence shown here is derived from an EMBL/GenBank/DDBJ whole genome shotgun (WGS) entry which is preliminary data.</text>
</comment>
<keyword evidence="1" id="KW-0732">Signal</keyword>
<proteinExistence type="predicted"/>
<sequence length="289" mass="31097">MKSCILVASLLQSCAAQTISTSWTCEAGSDVTSFPACNDFLNSGNACATVLERPGKQECLCNQEYLDSLYKCENELQLCFLGNQFEGTFDRGIELWESLCGSYVTFSPTTPSAKPYTEYPEELCIDVEKACQTARNLLSDCLPYTSDIETSRLSSCECQPRLLRLAYTCQYSGNTSCLATEAATSNAWGYATCDNFASVIGKEHSAQDKPTLTEVNDLPTLSAKTRATVTISAAQTSTKSSSSTFTATVDINATEKAADLAGSLGFGFITNAIDSTTDNSDAMVMARKI</sequence>
<dbReference type="AlphaFoldDB" id="A0A2H3HY65"/>
<organism evidence="2 3">
    <name type="scientific">Fusarium oxysporum f. sp. radicis-cucumerinum</name>
    <dbReference type="NCBI Taxonomy" id="327505"/>
    <lineage>
        <taxon>Eukaryota</taxon>
        <taxon>Fungi</taxon>
        <taxon>Dikarya</taxon>
        <taxon>Ascomycota</taxon>
        <taxon>Pezizomycotina</taxon>
        <taxon>Sordariomycetes</taxon>
        <taxon>Hypocreomycetidae</taxon>
        <taxon>Hypocreales</taxon>
        <taxon>Nectriaceae</taxon>
        <taxon>Fusarium</taxon>
        <taxon>Fusarium oxysporum species complex</taxon>
    </lineage>
</organism>
<dbReference type="EMBL" id="MABQ02000002">
    <property type="protein sequence ID" value="PCD42989.1"/>
    <property type="molecule type" value="Genomic_DNA"/>
</dbReference>